<dbReference type="AlphaFoldDB" id="A0A932CLT5"/>
<proteinExistence type="predicted"/>
<comment type="caution">
    <text evidence="1">The sequence shown here is derived from an EMBL/GenBank/DDBJ whole genome shotgun (WGS) entry which is preliminary data.</text>
</comment>
<accession>A0A932CLT5</accession>
<organism evidence="1 2">
    <name type="scientific">Tectimicrobiota bacterium</name>
    <dbReference type="NCBI Taxonomy" id="2528274"/>
    <lineage>
        <taxon>Bacteria</taxon>
        <taxon>Pseudomonadati</taxon>
        <taxon>Nitrospinota/Tectimicrobiota group</taxon>
        <taxon>Candidatus Tectimicrobiota</taxon>
    </lineage>
</organism>
<name>A0A932CLT5_UNCTE</name>
<evidence type="ECO:0000313" key="2">
    <source>
        <dbReference type="Proteomes" id="UP000769766"/>
    </source>
</evidence>
<gene>
    <name evidence="1" type="ORF">HYY20_02215</name>
</gene>
<dbReference type="Proteomes" id="UP000769766">
    <property type="component" value="Unassembled WGS sequence"/>
</dbReference>
<evidence type="ECO:0000313" key="1">
    <source>
        <dbReference type="EMBL" id="MBI2875678.1"/>
    </source>
</evidence>
<reference evidence="1" key="1">
    <citation type="submission" date="2020-07" db="EMBL/GenBank/DDBJ databases">
        <title>Huge and variable diversity of episymbiotic CPR bacteria and DPANN archaea in groundwater ecosystems.</title>
        <authorList>
            <person name="He C.Y."/>
            <person name="Keren R."/>
            <person name="Whittaker M."/>
            <person name="Farag I.F."/>
            <person name="Doudna J."/>
            <person name="Cate J.H.D."/>
            <person name="Banfield J.F."/>
        </authorList>
    </citation>
    <scope>NUCLEOTIDE SEQUENCE</scope>
    <source>
        <strain evidence="1">NC_groundwater_672_Ag_B-0.1um_62_36</strain>
    </source>
</reference>
<dbReference type="EMBL" id="JACPRF010000066">
    <property type="protein sequence ID" value="MBI2875678.1"/>
    <property type="molecule type" value="Genomic_DNA"/>
</dbReference>
<sequence>MGEKVSIEALAEAIYQCVAQYAGKRRFSPTELTKEMITQHGSDRVTKQDCKEALRVLIDSGRCIYTYYGGTSVELPPKEE</sequence>
<protein>
    <submittedName>
        <fullName evidence="1">Uncharacterized protein</fullName>
    </submittedName>
</protein>